<proteinExistence type="predicted"/>
<dbReference type="EMBL" id="CAGKOT010000039">
    <property type="protein sequence ID" value="CAB5378850.1"/>
    <property type="molecule type" value="Genomic_DNA"/>
</dbReference>
<accession>A0A2I1E1X0</accession>
<sequence length="119" mass="14017">MDEEEYNRICKNIQQENKYIIKEGLLYILLYKRKDNNDEKLLSHSIEVLIDVLRNFYSLVKDTYKALTAELLRNGLMVYKLLKQRSVLIVLSPWHKLVTISAFDKTGENSLIIDDVLLK</sequence>
<dbReference type="OrthoDB" id="10274549at2759"/>
<organism evidence="1 2">
    <name type="scientific">Rhizophagus irregularis</name>
    <dbReference type="NCBI Taxonomy" id="588596"/>
    <lineage>
        <taxon>Eukaryota</taxon>
        <taxon>Fungi</taxon>
        <taxon>Fungi incertae sedis</taxon>
        <taxon>Mucoromycota</taxon>
        <taxon>Glomeromycotina</taxon>
        <taxon>Glomeromycetes</taxon>
        <taxon>Glomerales</taxon>
        <taxon>Glomeraceae</taxon>
        <taxon>Rhizophagus</taxon>
    </lineage>
</organism>
<dbReference type="AlphaFoldDB" id="A0A2I1E1X0"/>
<evidence type="ECO:0000313" key="1">
    <source>
        <dbReference type="EMBL" id="CAB5378850.1"/>
    </source>
</evidence>
<dbReference type="Proteomes" id="UP000684084">
    <property type="component" value="Unassembled WGS sequence"/>
</dbReference>
<gene>
    <name evidence="1" type="ORF">CHRIB12_LOCUS16395</name>
</gene>
<protein>
    <submittedName>
        <fullName evidence="1">Uncharacterized protein</fullName>
    </submittedName>
</protein>
<reference evidence="1" key="1">
    <citation type="submission" date="2020-05" db="EMBL/GenBank/DDBJ databases">
        <authorList>
            <person name="Rincon C."/>
            <person name="Sanders R I."/>
            <person name="Robbins C."/>
            <person name="Chaturvedi A."/>
        </authorList>
    </citation>
    <scope>NUCLEOTIDE SEQUENCE</scope>
    <source>
        <strain evidence="1">CHB12</strain>
    </source>
</reference>
<evidence type="ECO:0000313" key="2">
    <source>
        <dbReference type="Proteomes" id="UP000684084"/>
    </source>
</evidence>
<comment type="caution">
    <text evidence="1">The sequence shown here is derived from an EMBL/GenBank/DDBJ whole genome shotgun (WGS) entry which is preliminary data.</text>
</comment>
<name>A0A2I1E1X0_9GLOM</name>